<reference evidence="6 7" key="1">
    <citation type="submission" date="2017-12" db="EMBL/GenBank/DDBJ databases">
        <title>Phylogenetic diversity of female urinary microbiome.</title>
        <authorList>
            <person name="Thomas-White K."/>
            <person name="Wolfe A.J."/>
        </authorList>
    </citation>
    <scope>NUCLEOTIDE SEQUENCE [LARGE SCALE GENOMIC DNA]</scope>
    <source>
        <strain evidence="6 7">UMB0777</strain>
    </source>
</reference>
<dbReference type="GO" id="GO:0052689">
    <property type="term" value="F:carboxylic ester hydrolase activity"/>
    <property type="evidence" value="ECO:0007669"/>
    <property type="project" value="TreeGrafter"/>
</dbReference>
<dbReference type="InterPro" id="IPR002018">
    <property type="entry name" value="CarbesteraseB"/>
</dbReference>
<dbReference type="RefSeq" id="WP_101823262.1">
    <property type="nucleotide sequence ID" value="NZ_PKJC01000052.1"/>
</dbReference>
<evidence type="ECO:0000259" key="5">
    <source>
        <dbReference type="Pfam" id="PF00135"/>
    </source>
</evidence>
<dbReference type="InterPro" id="IPR050654">
    <property type="entry name" value="AChE-related_enzymes"/>
</dbReference>
<dbReference type="PANTHER" id="PTHR43918">
    <property type="entry name" value="ACETYLCHOLINESTERASE"/>
    <property type="match status" value="1"/>
</dbReference>
<dbReference type="Gene3D" id="3.40.50.1820">
    <property type="entry name" value="alpha/beta hydrolase"/>
    <property type="match status" value="1"/>
</dbReference>
<organism evidence="6 7">
    <name type="scientific">Gordonia terrae</name>
    <dbReference type="NCBI Taxonomy" id="2055"/>
    <lineage>
        <taxon>Bacteria</taxon>
        <taxon>Bacillati</taxon>
        <taxon>Actinomycetota</taxon>
        <taxon>Actinomycetes</taxon>
        <taxon>Mycobacteriales</taxon>
        <taxon>Gordoniaceae</taxon>
        <taxon>Gordonia</taxon>
    </lineage>
</organism>
<evidence type="ECO:0000256" key="1">
    <source>
        <dbReference type="ARBA" id="ARBA00005964"/>
    </source>
</evidence>
<dbReference type="InterPro" id="IPR019826">
    <property type="entry name" value="Carboxylesterase_B_AS"/>
</dbReference>
<evidence type="ECO:0000256" key="4">
    <source>
        <dbReference type="SAM" id="MobiDB-lite"/>
    </source>
</evidence>
<proteinExistence type="inferred from homology"/>
<dbReference type="EMBL" id="PKJC01000052">
    <property type="protein sequence ID" value="PKZ62689.1"/>
    <property type="molecule type" value="Genomic_DNA"/>
</dbReference>
<dbReference type="SUPFAM" id="SSF53474">
    <property type="entry name" value="alpha/beta-Hydrolases"/>
    <property type="match status" value="1"/>
</dbReference>
<feature type="signal peptide" evidence="3">
    <location>
        <begin position="1"/>
        <end position="27"/>
    </location>
</feature>
<evidence type="ECO:0000256" key="2">
    <source>
        <dbReference type="ARBA" id="ARBA00022801"/>
    </source>
</evidence>
<name>A0A2I1R0N0_9ACTN</name>
<dbReference type="InterPro" id="IPR029058">
    <property type="entry name" value="AB_hydrolase_fold"/>
</dbReference>
<dbReference type="PANTHER" id="PTHR43918:SF4">
    <property type="entry name" value="CARBOXYLIC ESTER HYDROLASE"/>
    <property type="match status" value="1"/>
</dbReference>
<feature type="domain" description="Carboxylesterase type B" evidence="5">
    <location>
        <begin position="32"/>
        <end position="525"/>
    </location>
</feature>
<feature type="chain" id="PRO_5039751052" description="Carboxylic ester hydrolase" evidence="3">
    <location>
        <begin position="28"/>
        <end position="530"/>
    </location>
</feature>
<dbReference type="EC" id="3.1.1.-" evidence="3"/>
<comment type="similarity">
    <text evidence="1 3">Belongs to the type-B carboxylesterase/lipase family.</text>
</comment>
<evidence type="ECO:0000256" key="3">
    <source>
        <dbReference type="RuleBase" id="RU361235"/>
    </source>
</evidence>
<dbReference type="Proteomes" id="UP000234662">
    <property type="component" value="Unassembled WGS sequence"/>
</dbReference>
<keyword evidence="3" id="KW-0732">Signal</keyword>
<feature type="region of interest" description="Disordered" evidence="4">
    <location>
        <begin position="73"/>
        <end position="93"/>
    </location>
</feature>
<gene>
    <name evidence="6" type="ORF">CYJ73_25795</name>
</gene>
<protein>
    <recommendedName>
        <fullName evidence="3">Carboxylic ester hydrolase</fullName>
        <ecNumber evidence="3">3.1.1.-</ecNumber>
    </recommendedName>
</protein>
<sequence length="530" mass="56820">MVRRRLSWLLVCAISLVGVSVVPPQNAAASPRAVQTGSGLVRGVSVDHIEQFLGVPFAEADRFAPPRSPGRWGGVRTADRHGPQCPQKTPGPVPLPNSIPFPSSEDCLSIDLYVPAGTTSQDKLPVMVYLFGGAYVLGSTFQYDSPADLVRRGRVIVAIPNYRVGPFGFLSLPELARQNGGVSGTLGTADQQAALRWVRDNIGEFGGNSGNVTLFGESAGGMSVCTQIASPGSRGLFRRAIIQSGACARSPLVPPTRESGYERSIAYASSLGCRTPSTRLSCLRKLPVDRLLESPTTGFDSAKTTWGPFIDGVIVTKTPEEALREGAARSMPLIIGSNAEEGDIFVALFEYMKGRNPTEDGFRSMVRDLYPDKADAVLAAYPVERYPSPALAMSAVYTDSLFACPAQTTSEAAIEGGARVWQYRFAAAPLGRPHPLVPRSFHGAELTYLFSRLGGVPIPWAGPSRELALQLRDQWAGFARNGSPEAAGLPDWTPTQVGSPHYLSISDSGSAMRSDFGRLHQCDLWADPPR</sequence>
<comment type="caution">
    <text evidence="6">The sequence shown here is derived from an EMBL/GenBank/DDBJ whole genome shotgun (WGS) entry which is preliminary data.</text>
</comment>
<dbReference type="PROSITE" id="PS00122">
    <property type="entry name" value="CARBOXYLESTERASE_B_1"/>
    <property type="match status" value="1"/>
</dbReference>
<evidence type="ECO:0000313" key="6">
    <source>
        <dbReference type="EMBL" id="PKZ62689.1"/>
    </source>
</evidence>
<dbReference type="AlphaFoldDB" id="A0A2I1R0N0"/>
<evidence type="ECO:0000313" key="7">
    <source>
        <dbReference type="Proteomes" id="UP000234662"/>
    </source>
</evidence>
<accession>A0A2I1R0N0</accession>
<keyword evidence="2 3" id="KW-0378">Hydrolase</keyword>
<dbReference type="Pfam" id="PF00135">
    <property type="entry name" value="COesterase"/>
    <property type="match status" value="1"/>
</dbReference>